<evidence type="ECO:0000313" key="4">
    <source>
        <dbReference type="EMBL" id="MWA06502.1"/>
    </source>
</evidence>
<reference evidence="4" key="1">
    <citation type="submission" date="2019-12" db="EMBL/GenBank/DDBJ databases">
        <title>Actinomadura physcomitrii sp. nov., a novel actinomycete isolated from moss [Physcomitrium sphaericum (Ludw) Fuernr].</title>
        <authorList>
            <person name="Zhuang X."/>
        </authorList>
    </citation>
    <scope>NUCLEOTIDE SEQUENCE [LARGE SCALE GENOMIC DNA]</scope>
    <source>
        <strain evidence="4">LD22</strain>
    </source>
</reference>
<feature type="compositionally biased region" description="Low complexity" evidence="1">
    <location>
        <begin position="39"/>
        <end position="57"/>
    </location>
</feature>
<evidence type="ECO:0000256" key="2">
    <source>
        <dbReference type="SAM" id="Phobius"/>
    </source>
</evidence>
<evidence type="ECO:0000256" key="1">
    <source>
        <dbReference type="SAM" id="MobiDB-lite"/>
    </source>
</evidence>
<dbReference type="Proteomes" id="UP000462055">
    <property type="component" value="Unassembled WGS sequence"/>
</dbReference>
<organism evidence="4 5">
    <name type="scientific">Actinomadura physcomitrii</name>
    <dbReference type="NCBI Taxonomy" id="2650748"/>
    <lineage>
        <taxon>Bacteria</taxon>
        <taxon>Bacillati</taxon>
        <taxon>Actinomycetota</taxon>
        <taxon>Actinomycetes</taxon>
        <taxon>Streptosporangiales</taxon>
        <taxon>Thermomonosporaceae</taxon>
        <taxon>Actinomadura</taxon>
    </lineage>
</organism>
<accession>A0A6I4MKZ7</accession>
<comment type="caution">
    <text evidence="4">The sequence shown here is derived from an EMBL/GenBank/DDBJ whole genome shotgun (WGS) entry which is preliminary data.</text>
</comment>
<keyword evidence="2" id="KW-1133">Transmembrane helix</keyword>
<keyword evidence="2" id="KW-0472">Membrane</keyword>
<dbReference type="Pfam" id="PF10708">
    <property type="entry name" value="DUF2510"/>
    <property type="match status" value="1"/>
</dbReference>
<feature type="transmembrane region" description="Helical" evidence="2">
    <location>
        <begin position="143"/>
        <end position="166"/>
    </location>
</feature>
<proteinExistence type="predicted"/>
<feature type="transmembrane region" description="Helical" evidence="2">
    <location>
        <begin position="116"/>
        <end position="137"/>
    </location>
</feature>
<evidence type="ECO:0000313" key="5">
    <source>
        <dbReference type="Proteomes" id="UP000462055"/>
    </source>
</evidence>
<dbReference type="InterPro" id="IPR018929">
    <property type="entry name" value="DUF2510"/>
</dbReference>
<gene>
    <name evidence="4" type="ORF">F8568_040375</name>
</gene>
<evidence type="ECO:0000259" key="3">
    <source>
        <dbReference type="Pfam" id="PF10708"/>
    </source>
</evidence>
<protein>
    <submittedName>
        <fullName evidence="4">DUF2510 domain-containing protein</fullName>
    </submittedName>
</protein>
<dbReference type="EMBL" id="WBMS02000052">
    <property type="protein sequence ID" value="MWA06502.1"/>
    <property type="molecule type" value="Genomic_DNA"/>
</dbReference>
<keyword evidence="5" id="KW-1185">Reference proteome</keyword>
<keyword evidence="2" id="KW-0812">Transmembrane</keyword>
<dbReference type="AlphaFoldDB" id="A0A6I4MKZ7"/>
<feature type="region of interest" description="Disordered" evidence="1">
    <location>
        <begin position="1"/>
        <end position="107"/>
    </location>
</feature>
<feature type="domain" description="DUF2510" evidence="3">
    <location>
        <begin position="6"/>
        <end position="32"/>
    </location>
</feature>
<name>A0A6I4MKZ7_9ACTN</name>
<sequence>MVSAPPGWYPDPQWMGRERYWDGQGWTDQSRKWEGKAGTSASSSSPTPSTPLRSRAPVPSTKVSKPSTRTRDTGLSMPRPLAAIPPPARANTPVPASAAKPNRPALGEPGSRAMSVLVMLVVLALTLASEATVLVPAAYGLHLIWPFFGALIPFGVWLALALVLLVPGFRQLNVRLAYGAREPRHEEQTRLQEAWLGLLPAHQAAGFHLMVSDTEDLNVCTPVGRVVIASASSVQSLPLARLQAVLAHELGHRTGLLAASAFVDAHLLLPSRALLWVLRALWSPVKPMWKRAVAWHRPIGFLLVLVLVLCGTAVTFITALPAALALGASAAARLAKGHTDARADAFVVRLGLGAELLAALEHRIENTSRPADSEHHPALPLHLVRRAQHIRQLMQATAPVMY</sequence>
<feature type="transmembrane region" description="Helical" evidence="2">
    <location>
        <begin position="298"/>
        <end position="326"/>
    </location>
</feature>